<comment type="caution">
    <text evidence="2">The sequence shown here is derived from an EMBL/GenBank/DDBJ whole genome shotgun (WGS) entry which is preliminary data.</text>
</comment>
<gene>
    <name evidence="2" type="ORF">GCM10018781_60450</name>
</gene>
<protein>
    <submittedName>
        <fullName evidence="2">Uncharacterized protein</fullName>
    </submittedName>
</protein>
<sequence>MRDERSWAGTPPHKGPLTSACTETHPPRTRPPLGSTNQRPADRYEVGRVLATGEAYARPAHHKKGTKPRRTESEGK</sequence>
<proteinExistence type="predicted"/>
<feature type="compositionally biased region" description="Basic residues" evidence="1">
    <location>
        <begin position="59"/>
        <end position="68"/>
    </location>
</feature>
<evidence type="ECO:0000256" key="1">
    <source>
        <dbReference type="SAM" id="MobiDB-lite"/>
    </source>
</evidence>
<name>A0A919GAI7_9ACTN</name>
<feature type="region of interest" description="Disordered" evidence="1">
    <location>
        <begin position="1"/>
        <end position="76"/>
    </location>
</feature>
<keyword evidence="3" id="KW-1185">Reference proteome</keyword>
<dbReference type="AlphaFoldDB" id="A0A919GAI7"/>
<evidence type="ECO:0000313" key="3">
    <source>
        <dbReference type="Proteomes" id="UP000617734"/>
    </source>
</evidence>
<reference evidence="2" key="2">
    <citation type="submission" date="2020-09" db="EMBL/GenBank/DDBJ databases">
        <authorList>
            <person name="Sun Q."/>
            <person name="Ohkuma M."/>
        </authorList>
    </citation>
    <scope>NUCLEOTIDE SEQUENCE</scope>
    <source>
        <strain evidence="2">JCM 4646</strain>
    </source>
</reference>
<evidence type="ECO:0000313" key="2">
    <source>
        <dbReference type="EMBL" id="GHH80370.1"/>
    </source>
</evidence>
<dbReference type="EMBL" id="BNBO01000046">
    <property type="protein sequence ID" value="GHH80370.1"/>
    <property type="molecule type" value="Genomic_DNA"/>
</dbReference>
<accession>A0A919GAI7</accession>
<reference evidence="2" key="1">
    <citation type="journal article" date="2014" name="Int. J. Syst. Evol. Microbiol.">
        <title>Complete genome sequence of Corynebacterium casei LMG S-19264T (=DSM 44701T), isolated from a smear-ripened cheese.</title>
        <authorList>
            <consortium name="US DOE Joint Genome Institute (JGI-PGF)"/>
            <person name="Walter F."/>
            <person name="Albersmeier A."/>
            <person name="Kalinowski J."/>
            <person name="Ruckert C."/>
        </authorList>
    </citation>
    <scope>NUCLEOTIDE SEQUENCE</scope>
    <source>
        <strain evidence="2">JCM 4646</strain>
    </source>
</reference>
<organism evidence="2 3">
    <name type="scientific">Kitasatospora indigofera</name>
    <dbReference type="NCBI Taxonomy" id="67307"/>
    <lineage>
        <taxon>Bacteria</taxon>
        <taxon>Bacillati</taxon>
        <taxon>Actinomycetota</taxon>
        <taxon>Actinomycetes</taxon>
        <taxon>Kitasatosporales</taxon>
        <taxon>Streptomycetaceae</taxon>
        <taxon>Kitasatospora</taxon>
    </lineage>
</organism>
<dbReference type="Proteomes" id="UP000617734">
    <property type="component" value="Unassembled WGS sequence"/>
</dbReference>